<dbReference type="InterPro" id="IPR001944">
    <property type="entry name" value="Glycoside_Hdrlase_35"/>
</dbReference>
<dbReference type="Pfam" id="PF21467">
    <property type="entry name" value="BetaGal_gal-bd"/>
    <property type="match status" value="1"/>
</dbReference>
<reference evidence="5" key="1">
    <citation type="submission" date="2020-10" db="EMBL/GenBank/DDBJ databases">
        <authorList>
            <person name="Han B."/>
            <person name="Lu T."/>
            <person name="Zhao Q."/>
            <person name="Huang X."/>
            <person name="Zhao Y."/>
        </authorList>
    </citation>
    <scope>NUCLEOTIDE SEQUENCE</scope>
</reference>
<name>A0A811RXH7_9POAL</name>
<keyword evidence="1" id="KW-0378">Hydrolase</keyword>
<dbReference type="GO" id="GO:0004553">
    <property type="term" value="F:hydrolase activity, hydrolyzing O-glycosyl compounds"/>
    <property type="evidence" value="ECO:0007669"/>
    <property type="project" value="InterPro"/>
</dbReference>
<evidence type="ECO:0000256" key="3">
    <source>
        <dbReference type="SAM" id="MobiDB-lite"/>
    </source>
</evidence>
<evidence type="ECO:0000313" key="6">
    <source>
        <dbReference type="Proteomes" id="UP000604825"/>
    </source>
</evidence>
<dbReference type="InterPro" id="IPR008979">
    <property type="entry name" value="Galactose-bd-like_sf"/>
</dbReference>
<comment type="caution">
    <text evidence="5">The sequence shown here is derived from an EMBL/GenBank/DDBJ whole genome shotgun (WGS) entry which is preliminary data.</text>
</comment>
<accession>A0A811RXH7</accession>
<sequence length="376" mass="41302">MGSPEGPAQGHQASRAGARLRRPHHPVHRELREGVRVKVEQQRLRGVPVQLPHQGGGAGGVQRAALRPPGLVHQRAAGLQDRRGERAVGAGEDEPRGRLLVAVVQRGHQLAGRPRLHQGRPGGAAQYDVGQVRLPVVHHLREHQLQRAVLEVRTAAAADHLLRRPRPAGVRQRPVLRHRVWRLRQPEANIQRVREKMWQGSNKISILNAAVGLPNQGTHYEAWNVSVLGPVTLSGLNEGKRDLSNQKWTYQIGVHSVTGSSPVEWGSAAGKQPLTWHKAYFNAPVALDMGSMGKGQAWVNGHHIGRYWSYKASGSCGGCSYTGTYSETKCQTSCCDISQRYYHVSRSWLNPSGNLLVVLEEFGGDLSGVKLVTRTT</sequence>
<keyword evidence="2" id="KW-0326">Glycosidase</keyword>
<feature type="domain" description="Beta-galactosidase galactose-binding" evidence="4">
    <location>
        <begin position="274"/>
        <end position="354"/>
    </location>
</feature>
<evidence type="ECO:0000259" key="4">
    <source>
        <dbReference type="Pfam" id="PF21467"/>
    </source>
</evidence>
<dbReference type="Gene3D" id="2.60.120.260">
    <property type="entry name" value="Galactose-binding domain-like"/>
    <property type="match status" value="1"/>
</dbReference>
<dbReference type="Proteomes" id="UP000604825">
    <property type="component" value="Unassembled WGS sequence"/>
</dbReference>
<dbReference type="EMBL" id="CAJGYO010000017">
    <property type="protein sequence ID" value="CAD6334677.1"/>
    <property type="molecule type" value="Genomic_DNA"/>
</dbReference>
<evidence type="ECO:0000256" key="1">
    <source>
        <dbReference type="ARBA" id="ARBA00022801"/>
    </source>
</evidence>
<dbReference type="InterPro" id="IPR048913">
    <property type="entry name" value="BetaGal_gal-bd"/>
</dbReference>
<dbReference type="PRINTS" id="PR00742">
    <property type="entry name" value="GLHYDRLASE35"/>
</dbReference>
<organism evidence="5 6">
    <name type="scientific">Miscanthus lutarioriparius</name>
    <dbReference type="NCBI Taxonomy" id="422564"/>
    <lineage>
        <taxon>Eukaryota</taxon>
        <taxon>Viridiplantae</taxon>
        <taxon>Streptophyta</taxon>
        <taxon>Embryophyta</taxon>
        <taxon>Tracheophyta</taxon>
        <taxon>Spermatophyta</taxon>
        <taxon>Magnoliopsida</taxon>
        <taxon>Liliopsida</taxon>
        <taxon>Poales</taxon>
        <taxon>Poaceae</taxon>
        <taxon>PACMAD clade</taxon>
        <taxon>Panicoideae</taxon>
        <taxon>Andropogonodae</taxon>
        <taxon>Andropogoneae</taxon>
        <taxon>Saccharinae</taxon>
        <taxon>Miscanthus</taxon>
    </lineage>
</organism>
<dbReference type="GO" id="GO:0005975">
    <property type="term" value="P:carbohydrate metabolic process"/>
    <property type="evidence" value="ECO:0007669"/>
    <property type="project" value="InterPro"/>
</dbReference>
<keyword evidence="6" id="KW-1185">Reference proteome</keyword>
<feature type="region of interest" description="Disordered" evidence="3">
    <location>
        <begin position="1"/>
        <end position="27"/>
    </location>
</feature>
<dbReference type="PANTHER" id="PTHR23421">
    <property type="entry name" value="BETA-GALACTOSIDASE RELATED"/>
    <property type="match status" value="1"/>
</dbReference>
<protein>
    <recommendedName>
        <fullName evidence="4">Beta-galactosidase galactose-binding domain-containing protein</fullName>
    </recommendedName>
</protein>
<gene>
    <name evidence="5" type="ORF">NCGR_LOCUS58775</name>
</gene>
<dbReference type="OrthoDB" id="1657402at2759"/>
<evidence type="ECO:0000256" key="2">
    <source>
        <dbReference type="ARBA" id="ARBA00023295"/>
    </source>
</evidence>
<dbReference type="AlphaFoldDB" id="A0A811RXH7"/>
<feature type="compositionally biased region" description="Basic residues" evidence="3">
    <location>
        <begin position="18"/>
        <end position="27"/>
    </location>
</feature>
<evidence type="ECO:0000313" key="5">
    <source>
        <dbReference type="EMBL" id="CAD6334677.1"/>
    </source>
</evidence>
<proteinExistence type="predicted"/>
<dbReference type="SUPFAM" id="SSF49785">
    <property type="entry name" value="Galactose-binding domain-like"/>
    <property type="match status" value="1"/>
</dbReference>